<evidence type="ECO:0000259" key="2">
    <source>
        <dbReference type="Pfam" id="PF17761"/>
    </source>
</evidence>
<organism evidence="3 4">
    <name type="scientific">Capnocytophaga canis</name>
    <dbReference type="NCBI Taxonomy" id="1848903"/>
    <lineage>
        <taxon>Bacteria</taxon>
        <taxon>Pseudomonadati</taxon>
        <taxon>Bacteroidota</taxon>
        <taxon>Flavobacteriia</taxon>
        <taxon>Flavobacteriales</taxon>
        <taxon>Flavobacteriaceae</taxon>
        <taxon>Capnocytophaga</taxon>
    </lineage>
</organism>
<dbReference type="Pfam" id="PF06250">
    <property type="entry name" value="YhcG_C"/>
    <property type="match status" value="1"/>
</dbReference>
<dbReference type="EMBL" id="CDOI01000134">
    <property type="protein sequence ID" value="CEN45470.1"/>
    <property type="molecule type" value="Genomic_DNA"/>
</dbReference>
<evidence type="ECO:0000313" key="3">
    <source>
        <dbReference type="EMBL" id="CEN45470.1"/>
    </source>
</evidence>
<reference evidence="3 4" key="1">
    <citation type="submission" date="2015-01" db="EMBL/GenBank/DDBJ databases">
        <authorList>
            <person name="Xiang T."/>
            <person name="Song Y."/>
            <person name="Huang L."/>
            <person name="Wang B."/>
            <person name="Wu P."/>
        </authorList>
    </citation>
    <scope>NUCLEOTIDE SEQUENCE [LARGE SCALE GENOMIC DNA]</scope>
    <source>
        <strain evidence="3 4">CcD38</strain>
    </source>
</reference>
<dbReference type="InterPro" id="IPR011856">
    <property type="entry name" value="tRNA_endonuc-like_dom_sf"/>
</dbReference>
<dbReference type="InterPro" id="IPR041527">
    <property type="entry name" value="YhcG_N"/>
</dbReference>
<feature type="domain" description="YhcG PDDEXK nuclease" evidence="1">
    <location>
        <begin position="164"/>
        <end position="315"/>
    </location>
</feature>
<proteinExistence type="predicted"/>
<dbReference type="GO" id="GO:0003676">
    <property type="term" value="F:nucleic acid binding"/>
    <property type="evidence" value="ECO:0007669"/>
    <property type="project" value="InterPro"/>
</dbReference>
<accession>A0A0B7I1B3</accession>
<name>A0A0B7I1B3_9FLAO</name>
<dbReference type="Pfam" id="PF17761">
    <property type="entry name" value="DUF1016_N"/>
    <property type="match status" value="1"/>
</dbReference>
<feature type="domain" description="YhcG N-terminal" evidence="2">
    <location>
        <begin position="6"/>
        <end position="140"/>
    </location>
</feature>
<evidence type="ECO:0008006" key="5">
    <source>
        <dbReference type="Google" id="ProtNLM"/>
    </source>
</evidence>
<dbReference type="InterPro" id="IPR053148">
    <property type="entry name" value="PD-DEXK-like_domain"/>
</dbReference>
<dbReference type="PANTHER" id="PTHR30547">
    <property type="entry name" value="UNCHARACTERIZED PROTEIN YHCG-RELATED"/>
    <property type="match status" value="1"/>
</dbReference>
<dbReference type="AlphaFoldDB" id="A0A0B7I1B3"/>
<dbReference type="InterPro" id="IPR009362">
    <property type="entry name" value="YhcG_C"/>
</dbReference>
<sequence length="339" mass="40353">MKLFTDIKDIILQAREKAIRSVNNARTLMYWHIGKRIFEEEQQGKKRADYGSYLIKELSAKLEPDFGSLCSFRQLNLYRQFYKTFPIVNALHSQLSWTQYKILMRIDDQHKREFYIAETTKNNWTSRQLERQINASLYERLLLSNDKESVLAVARNERQPSDPKEIIKDPMVLEFLGLKQQSTYYEKDLETKMLSHLQEFLLELGNGFSFVARQKRIHIEGDEFFVDLVFYNRLLQSFVIIEIKTDKLTHQDIGQLQMYVNYYDRTQKLSHENPTIGILLCADKNDAVVKYTLPENQKHIITSKYQLYLPTEKQLLDEIRKEIENFEINEEDEKPDEVQ</sequence>
<dbReference type="PANTHER" id="PTHR30547:SF5">
    <property type="entry name" value="NUCLEASE YHCG-RELATED"/>
    <property type="match status" value="1"/>
</dbReference>
<evidence type="ECO:0000313" key="4">
    <source>
        <dbReference type="Proteomes" id="UP000045051"/>
    </source>
</evidence>
<dbReference type="RefSeq" id="WP_042344020.1">
    <property type="nucleotide sequence ID" value="NZ_CDOI01000134.1"/>
</dbReference>
<protein>
    <recommendedName>
        <fullName evidence="5">DUF1016 domain-containing protein</fullName>
    </recommendedName>
</protein>
<keyword evidence="4" id="KW-1185">Reference proteome</keyword>
<dbReference type="Gene3D" id="3.40.1350.10">
    <property type="match status" value="1"/>
</dbReference>
<evidence type="ECO:0000259" key="1">
    <source>
        <dbReference type="Pfam" id="PF06250"/>
    </source>
</evidence>
<dbReference type="Proteomes" id="UP000045051">
    <property type="component" value="Unassembled WGS sequence"/>
</dbReference>
<gene>
    <name evidence="3" type="ORF">CCAND38_240047</name>
</gene>